<name>A0A4U8V634_STECR</name>
<comment type="caution">
    <text evidence="1">The sequence shown here is derived from an EMBL/GenBank/DDBJ whole genome shotgun (WGS) entry which is preliminary data.</text>
</comment>
<evidence type="ECO:0000313" key="1">
    <source>
        <dbReference type="EMBL" id="TMS39527.1"/>
    </source>
</evidence>
<gene>
    <name evidence="1" type="ORF">L596_006037</name>
</gene>
<keyword evidence="2" id="KW-1185">Reference proteome</keyword>
<accession>A0A4U8V634</accession>
<dbReference type="EMBL" id="CM016762">
    <property type="protein sequence ID" value="TMS39527.1"/>
    <property type="molecule type" value="Genomic_DNA"/>
</dbReference>
<reference evidence="1 2" key="2">
    <citation type="journal article" date="2019" name="G3 (Bethesda)">
        <title>Hybrid Assembly of the Genome of the Entomopathogenic Nematode Steinernema carpocapsae Identifies the X-Chromosome.</title>
        <authorList>
            <person name="Serra L."/>
            <person name="Macchietto M."/>
            <person name="Macias-Munoz A."/>
            <person name="McGill C.J."/>
            <person name="Rodriguez I.M."/>
            <person name="Rodriguez B."/>
            <person name="Murad R."/>
            <person name="Mortazavi A."/>
        </authorList>
    </citation>
    <scope>NUCLEOTIDE SEQUENCE [LARGE SCALE GENOMIC DNA]</scope>
    <source>
        <strain evidence="1 2">ALL</strain>
    </source>
</reference>
<dbReference type="EMBL" id="AZBU02000001">
    <property type="protein sequence ID" value="TMS39527.1"/>
    <property type="molecule type" value="Genomic_DNA"/>
</dbReference>
<reference evidence="1 2" key="1">
    <citation type="journal article" date="2015" name="Genome Biol.">
        <title>Comparative genomics of Steinernema reveals deeply conserved gene regulatory networks.</title>
        <authorList>
            <person name="Dillman A.R."/>
            <person name="Macchietto M."/>
            <person name="Porter C.F."/>
            <person name="Rogers A."/>
            <person name="Williams B."/>
            <person name="Antoshechkin I."/>
            <person name="Lee M.M."/>
            <person name="Goodwin Z."/>
            <person name="Lu X."/>
            <person name="Lewis E.E."/>
            <person name="Goodrich-Blair H."/>
            <person name="Stock S.P."/>
            <person name="Adams B.J."/>
            <person name="Sternberg P.W."/>
            <person name="Mortazavi A."/>
        </authorList>
    </citation>
    <scope>NUCLEOTIDE SEQUENCE [LARGE SCALE GENOMIC DNA]</scope>
    <source>
        <strain evidence="1 2">ALL</strain>
    </source>
</reference>
<dbReference type="AlphaFoldDB" id="A0A4U8V634"/>
<evidence type="ECO:0000313" key="2">
    <source>
        <dbReference type="Proteomes" id="UP000298663"/>
    </source>
</evidence>
<protein>
    <submittedName>
        <fullName evidence="1">Uncharacterized protein</fullName>
    </submittedName>
</protein>
<proteinExistence type="predicted"/>
<dbReference type="Proteomes" id="UP000298663">
    <property type="component" value="Chromosome X"/>
</dbReference>
<organism evidence="1 2">
    <name type="scientific">Steinernema carpocapsae</name>
    <name type="common">Entomopathogenic nematode</name>
    <dbReference type="NCBI Taxonomy" id="34508"/>
    <lineage>
        <taxon>Eukaryota</taxon>
        <taxon>Metazoa</taxon>
        <taxon>Ecdysozoa</taxon>
        <taxon>Nematoda</taxon>
        <taxon>Chromadorea</taxon>
        <taxon>Rhabditida</taxon>
        <taxon>Tylenchina</taxon>
        <taxon>Panagrolaimomorpha</taxon>
        <taxon>Strongyloidoidea</taxon>
        <taxon>Steinernematidae</taxon>
        <taxon>Steinernema</taxon>
    </lineage>
</organism>
<sequence>MSLIQRMRCPRLFKIGAKIVFNSRLSCFQSTICSISLKNSVFKWFQITKCPYHLDEVSIRFYVRKFLGGERIPNHCFFSI</sequence>